<evidence type="ECO:0000256" key="5">
    <source>
        <dbReference type="SAM" id="Phobius"/>
    </source>
</evidence>
<evidence type="ECO:0000313" key="11">
    <source>
        <dbReference type="Proteomes" id="UP000321224"/>
    </source>
</evidence>
<dbReference type="InterPro" id="IPR004089">
    <property type="entry name" value="MCPsignal_dom"/>
</dbReference>
<keyword evidence="1 3" id="KW-0807">Transducer</keyword>
<dbReference type="PANTHER" id="PTHR32089:SF114">
    <property type="entry name" value="METHYL-ACCEPTING CHEMOTAXIS PROTEIN MCPB"/>
    <property type="match status" value="1"/>
</dbReference>
<dbReference type="InterPro" id="IPR004090">
    <property type="entry name" value="Chemotax_Me-accpt_rcpt"/>
</dbReference>
<feature type="transmembrane region" description="Helical" evidence="5">
    <location>
        <begin position="62"/>
        <end position="79"/>
    </location>
</feature>
<feature type="region of interest" description="Disordered" evidence="4">
    <location>
        <begin position="237"/>
        <end position="261"/>
    </location>
</feature>
<dbReference type="Proteomes" id="UP000321224">
    <property type="component" value="Unassembled WGS sequence"/>
</dbReference>
<protein>
    <submittedName>
        <fullName evidence="9">Methyl-accepting chemotaxis protein</fullName>
    </submittedName>
</protein>
<dbReference type="GO" id="GO:0004888">
    <property type="term" value="F:transmembrane signaling receptor activity"/>
    <property type="evidence" value="ECO:0007669"/>
    <property type="project" value="InterPro"/>
</dbReference>
<comment type="similarity">
    <text evidence="2">Belongs to the methyl-accepting chemotaxis (MCP) protein family.</text>
</comment>
<evidence type="ECO:0000313" key="9">
    <source>
        <dbReference type="EMBL" id="SDD71940.1"/>
    </source>
</evidence>
<dbReference type="GO" id="GO:0006935">
    <property type="term" value="P:chemotaxis"/>
    <property type="evidence" value="ECO:0007669"/>
    <property type="project" value="InterPro"/>
</dbReference>
<evidence type="ECO:0000313" key="10">
    <source>
        <dbReference type="Proteomes" id="UP000198717"/>
    </source>
</evidence>
<dbReference type="CDD" id="cd06225">
    <property type="entry name" value="HAMP"/>
    <property type="match status" value="1"/>
</dbReference>
<dbReference type="CDD" id="cd11386">
    <property type="entry name" value="MCP_signal"/>
    <property type="match status" value="1"/>
</dbReference>
<keyword evidence="5" id="KW-1133">Transmembrane helix</keyword>
<dbReference type="PRINTS" id="PR00260">
    <property type="entry name" value="CHEMTRNSDUCR"/>
</dbReference>
<keyword evidence="5" id="KW-0812">Transmembrane</keyword>
<evidence type="ECO:0000256" key="4">
    <source>
        <dbReference type="SAM" id="MobiDB-lite"/>
    </source>
</evidence>
<dbReference type="Pfam" id="PF00015">
    <property type="entry name" value="MCPsignal"/>
    <property type="match status" value="1"/>
</dbReference>
<reference evidence="9 10" key="1">
    <citation type="submission" date="2016-10" db="EMBL/GenBank/DDBJ databases">
        <authorList>
            <person name="Varghese N."/>
            <person name="Submissions S."/>
        </authorList>
    </citation>
    <scope>NUCLEOTIDE SEQUENCE [LARGE SCALE GENOMIC DNA]</scope>
    <source>
        <strain evidence="9 10">DSM 2260</strain>
    </source>
</reference>
<evidence type="ECO:0000256" key="1">
    <source>
        <dbReference type="ARBA" id="ARBA00023224"/>
    </source>
</evidence>
<name>A0A511HLP5_9BACT</name>
<dbReference type="AlphaFoldDB" id="A0A511HLP5"/>
<feature type="domain" description="HAMP" evidence="7">
    <location>
        <begin position="119"/>
        <end position="174"/>
    </location>
</feature>
<accession>A0A511HLP5</accession>
<sequence length="481" mass="51335">MTLRSSKAKPETLLIPRKQPVRRPLRDDTVPGHTPRREPLQRLLRAVDGPRATREVSLHRKILNGYVLMGLALTGWMYASDGLISFVFPALSAGGKDAVRIGVAIIITGAAAALLPSWLARVTRVKVLSRSAYEISQGDLSKPVAAEGGSKRDEIDELTGAITRMQENLRELVGKIQETAKSVADTAIDLQRSAENVNGSTEEVGSSMEKIAGGAESQSQLVSKASKVITEMAGSIQRTTASAEDAARTTAETSSAAEDGSKAARLAGDKVKKVFNRIESASQQVFAFGEKTQEISKIVDAITQVAQQTNLLALNATIEAARAGEYGRGFAVVADEVRKLAESAGRSAEQISKLARDISGQSTSVVSAMKEGIAELAEGREDLTNIVRSMGAITDTIRKGSEKVHLISESAREQLKGSEEMVTAIEEIKLVARNNASSTEAIQAVIQEQTAAVSRMTSLASELTNLSVELQSVVRSFRLGP</sequence>
<dbReference type="PANTHER" id="PTHR32089">
    <property type="entry name" value="METHYL-ACCEPTING CHEMOTAXIS PROTEIN MCPB"/>
    <property type="match status" value="1"/>
</dbReference>
<dbReference type="PROSITE" id="PS50111">
    <property type="entry name" value="CHEMOTAXIS_TRANSDUC_2"/>
    <property type="match status" value="1"/>
</dbReference>
<dbReference type="EMBL" id="FNAJ01000002">
    <property type="protein sequence ID" value="SDD71940.1"/>
    <property type="molecule type" value="Genomic_DNA"/>
</dbReference>
<dbReference type="GO" id="GO:0016020">
    <property type="term" value="C:membrane"/>
    <property type="evidence" value="ECO:0007669"/>
    <property type="project" value="InterPro"/>
</dbReference>
<feature type="transmembrane region" description="Helical" evidence="5">
    <location>
        <begin position="99"/>
        <end position="120"/>
    </location>
</feature>
<evidence type="ECO:0000259" key="6">
    <source>
        <dbReference type="PROSITE" id="PS50111"/>
    </source>
</evidence>
<keyword evidence="5" id="KW-0472">Membrane</keyword>
<dbReference type="SMART" id="SM00283">
    <property type="entry name" value="MA"/>
    <property type="match status" value="1"/>
</dbReference>
<dbReference type="InterPro" id="IPR003660">
    <property type="entry name" value="HAMP_dom"/>
</dbReference>
<dbReference type="Gene3D" id="1.10.8.500">
    <property type="entry name" value="HAMP domain in histidine kinase"/>
    <property type="match status" value="1"/>
</dbReference>
<evidence type="ECO:0000259" key="7">
    <source>
        <dbReference type="PROSITE" id="PS50885"/>
    </source>
</evidence>
<reference evidence="8 11" key="2">
    <citation type="submission" date="2019-07" db="EMBL/GenBank/DDBJ databases">
        <title>Whole genome shotgun sequence of Myxococcus virescens NBRC 100334.</title>
        <authorList>
            <person name="Hosoyama A."/>
            <person name="Uohara A."/>
            <person name="Ohji S."/>
            <person name="Ichikawa N."/>
        </authorList>
    </citation>
    <scope>NUCLEOTIDE SEQUENCE [LARGE SCALE GENOMIC DNA]</scope>
    <source>
        <strain evidence="8 11">NBRC 100334</strain>
    </source>
</reference>
<feature type="compositionally biased region" description="Basic and acidic residues" evidence="4">
    <location>
        <begin position="24"/>
        <end position="38"/>
    </location>
</feature>
<dbReference type="Gene3D" id="1.10.287.950">
    <property type="entry name" value="Methyl-accepting chemotaxis protein"/>
    <property type="match status" value="1"/>
</dbReference>
<proteinExistence type="inferred from homology"/>
<dbReference type="SMART" id="SM00304">
    <property type="entry name" value="HAMP"/>
    <property type="match status" value="1"/>
</dbReference>
<comment type="caution">
    <text evidence="8">The sequence shown here is derived from an EMBL/GenBank/DDBJ whole genome shotgun (WGS) entry which is preliminary data.</text>
</comment>
<evidence type="ECO:0000256" key="2">
    <source>
        <dbReference type="ARBA" id="ARBA00029447"/>
    </source>
</evidence>
<evidence type="ECO:0000256" key="3">
    <source>
        <dbReference type="PROSITE-ProRule" id="PRU00284"/>
    </source>
</evidence>
<evidence type="ECO:0000313" key="8">
    <source>
        <dbReference type="EMBL" id="GEL74496.1"/>
    </source>
</evidence>
<dbReference type="EMBL" id="BJVY01000049">
    <property type="protein sequence ID" value="GEL74496.1"/>
    <property type="molecule type" value="Genomic_DNA"/>
</dbReference>
<feature type="domain" description="Methyl-accepting transducer" evidence="6">
    <location>
        <begin position="193"/>
        <end position="429"/>
    </location>
</feature>
<keyword evidence="10" id="KW-1185">Reference proteome</keyword>
<feature type="region of interest" description="Disordered" evidence="4">
    <location>
        <begin position="1"/>
        <end position="38"/>
    </location>
</feature>
<dbReference type="Pfam" id="PF00672">
    <property type="entry name" value="HAMP"/>
    <property type="match status" value="1"/>
</dbReference>
<dbReference type="Proteomes" id="UP000198717">
    <property type="component" value="Unassembled WGS sequence"/>
</dbReference>
<organism evidence="8 11">
    <name type="scientific">Myxococcus virescens</name>
    <dbReference type="NCBI Taxonomy" id="83456"/>
    <lineage>
        <taxon>Bacteria</taxon>
        <taxon>Pseudomonadati</taxon>
        <taxon>Myxococcota</taxon>
        <taxon>Myxococcia</taxon>
        <taxon>Myxococcales</taxon>
        <taxon>Cystobacterineae</taxon>
        <taxon>Myxococcaceae</taxon>
        <taxon>Myxococcus</taxon>
    </lineage>
</organism>
<feature type="compositionally biased region" description="Low complexity" evidence="4">
    <location>
        <begin position="238"/>
        <end position="258"/>
    </location>
</feature>
<dbReference type="SUPFAM" id="SSF58104">
    <property type="entry name" value="Methyl-accepting chemotaxis protein (MCP) signaling domain"/>
    <property type="match status" value="1"/>
</dbReference>
<gene>
    <name evidence="8" type="ORF">MVI01_62800</name>
    <name evidence="9" type="ORF">SAMN04488504_102407</name>
</gene>
<dbReference type="GO" id="GO:0007165">
    <property type="term" value="P:signal transduction"/>
    <property type="evidence" value="ECO:0007669"/>
    <property type="project" value="UniProtKB-KW"/>
</dbReference>
<dbReference type="PROSITE" id="PS50885">
    <property type="entry name" value="HAMP"/>
    <property type="match status" value="1"/>
</dbReference>